<dbReference type="AlphaFoldDB" id="A0A1W1CL26"/>
<organism evidence="1">
    <name type="scientific">hydrothermal vent metagenome</name>
    <dbReference type="NCBI Taxonomy" id="652676"/>
    <lineage>
        <taxon>unclassified sequences</taxon>
        <taxon>metagenomes</taxon>
        <taxon>ecological metagenomes</taxon>
    </lineage>
</organism>
<dbReference type="EMBL" id="FPHJ01000052">
    <property type="protein sequence ID" value="SFV66435.1"/>
    <property type="molecule type" value="Genomic_DNA"/>
</dbReference>
<accession>A0A1W1CL26</accession>
<evidence type="ECO:0000313" key="1">
    <source>
        <dbReference type="EMBL" id="SFV66435.1"/>
    </source>
</evidence>
<sequence length="57" mass="6287">MFVIRFSQSFSLVTSVLDIKTSLPFSCINFAKSESLSSLLAAITILQLNLEYARANS</sequence>
<gene>
    <name evidence="1" type="ORF">MNB_SUP05-5-909</name>
</gene>
<protein>
    <submittedName>
        <fullName evidence="1">Uncharacterized protein</fullName>
    </submittedName>
</protein>
<proteinExistence type="predicted"/>
<reference evidence="1" key="1">
    <citation type="submission" date="2016-10" db="EMBL/GenBank/DDBJ databases">
        <authorList>
            <person name="de Groot N.N."/>
        </authorList>
    </citation>
    <scope>NUCLEOTIDE SEQUENCE</scope>
</reference>
<name>A0A1W1CL26_9ZZZZ</name>